<proteinExistence type="predicted"/>
<keyword evidence="2" id="KW-1133">Transmembrane helix</keyword>
<evidence type="ECO:0000313" key="5">
    <source>
        <dbReference type="Proteomes" id="UP000233256"/>
    </source>
</evidence>
<evidence type="ECO:0000256" key="2">
    <source>
        <dbReference type="SAM" id="Phobius"/>
    </source>
</evidence>
<dbReference type="InterPro" id="IPR054828">
    <property type="entry name" value="Vit_B12_bind_prot"/>
</dbReference>
<comment type="caution">
    <text evidence="4">The sequence shown here is derived from an EMBL/GenBank/DDBJ whole genome shotgun (WGS) entry which is preliminary data.</text>
</comment>
<dbReference type="EMBL" id="PGXC01000002">
    <property type="protein sequence ID" value="PKK91786.1"/>
    <property type="molecule type" value="Genomic_DNA"/>
</dbReference>
<dbReference type="PANTHER" id="PTHR30535:SF34">
    <property type="entry name" value="MOLYBDATE-BINDING PROTEIN MOLA"/>
    <property type="match status" value="1"/>
</dbReference>
<dbReference type="InterPro" id="IPR050902">
    <property type="entry name" value="ABC_Transporter_SBP"/>
</dbReference>
<dbReference type="AlphaFoldDB" id="A0A2N1PU05"/>
<dbReference type="GO" id="GO:0071281">
    <property type="term" value="P:cellular response to iron ion"/>
    <property type="evidence" value="ECO:0007669"/>
    <property type="project" value="TreeGrafter"/>
</dbReference>
<name>A0A2N1PU05_9BACT</name>
<evidence type="ECO:0000259" key="3">
    <source>
        <dbReference type="PROSITE" id="PS50983"/>
    </source>
</evidence>
<feature type="domain" description="Fe/B12 periplasmic-binding" evidence="3">
    <location>
        <begin position="64"/>
        <end position="316"/>
    </location>
</feature>
<evidence type="ECO:0000313" key="4">
    <source>
        <dbReference type="EMBL" id="PKK91786.1"/>
    </source>
</evidence>
<keyword evidence="2" id="KW-0472">Membrane</keyword>
<feature type="transmembrane region" description="Helical" evidence="2">
    <location>
        <begin position="21"/>
        <end position="39"/>
    </location>
</feature>
<dbReference type="Proteomes" id="UP000233256">
    <property type="component" value="Unassembled WGS sequence"/>
</dbReference>
<evidence type="ECO:0000256" key="1">
    <source>
        <dbReference type="ARBA" id="ARBA00022729"/>
    </source>
</evidence>
<dbReference type="NCBIfam" id="NF038402">
    <property type="entry name" value="TroA_like"/>
    <property type="match status" value="1"/>
</dbReference>
<dbReference type="SUPFAM" id="SSF53807">
    <property type="entry name" value="Helical backbone' metal receptor"/>
    <property type="match status" value="1"/>
</dbReference>
<gene>
    <name evidence="4" type="ORF">CVV64_03740</name>
</gene>
<keyword evidence="1" id="KW-0732">Signal</keyword>
<dbReference type="PROSITE" id="PS50983">
    <property type="entry name" value="FE_B12_PBP"/>
    <property type="match status" value="1"/>
</dbReference>
<dbReference type="Pfam" id="PF01497">
    <property type="entry name" value="Peripla_BP_2"/>
    <property type="match status" value="1"/>
</dbReference>
<organism evidence="4 5">
    <name type="scientific">Candidatus Wallbacteria bacterium HGW-Wallbacteria-1</name>
    <dbReference type="NCBI Taxonomy" id="2013854"/>
    <lineage>
        <taxon>Bacteria</taxon>
        <taxon>Candidatus Walliibacteriota</taxon>
    </lineage>
</organism>
<dbReference type="PANTHER" id="PTHR30535">
    <property type="entry name" value="VITAMIN B12-BINDING PROTEIN"/>
    <property type="match status" value="1"/>
</dbReference>
<accession>A0A2N1PU05</accession>
<reference evidence="4 5" key="1">
    <citation type="journal article" date="2017" name="ISME J.">
        <title>Potential for microbial H2 and metal transformations associated with novel bacteria and archaea in deep terrestrial subsurface sediments.</title>
        <authorList>
            <person name="Hernsdorf A.W."/>
            <person name="Amano Y."/>
            <person name="Miyakawa K."/>
            <person name="Ise K."/>
            <person name="Suzuki Y."/>
            <person name="Anantharaman K."/>
            <person name="Probst A."/>
            <person name="Burstein D."/>
            <person name="Thomas B.C."/>
            <person name="Banfield J.F."/>
        </authorList>
    </citation>
    <scope>NUCLEOTIDE SEQUENCE [LARGE SCALE GENOMIC DNA]</scope>
    <source>
        <strain evidence="4">HGW-Wallbacteria-1</strain>
    </source>
</reference>
<sequence>MRELSMRVNKSVNSGKYLVSALWIFSIIHTFSAFGFVALCSDSFPTIIVDSLDRSVTISSQPLRIISLSPVITETLFAIGASGEIAAVTRWCDEPAAALNLPRIGDLAVDLEALISLQPDLVITMKGLRQGVWQKLDLLSIPVLVVDMGDIGQTSKSIAILGKATGHAGRAEEVARSIQEAIDRVRTDREKQSFQSLRVYVEIWGSPPMTAGSDTFMNRVVSLAGGDNIFQDVNRSFFAPSMEEVIVRDPEVILICYPENGEELIEGRPGFNYVSAVKRGRVIRVPVNLYVRTGPRVGQAVRDLFDRLSRISGDAK</sequence>
<keyword evidence="2" id="KW-0812">Transmembrane</keyword>
<protein>
    <recommendedName>
        <fullName evidence="3">Fe/B12 periplasmic-binding domain-containing protein</fullName>
    </recommendedName>
</protein>
<dbReference type="InterPro" id="IPR002491">
    <property type="entry name" value="ABC_transptr_periplasmic_BD"/>
</dbReference>
<dbReference type="Gene3D" id="3.40.50.1980">
    <property type="entry name" value="Nitrogenase molybdenum iron protein domain"/>
    <property type="match status" value="2"/>
</dbReference>